<evidence type="ECO:0000256" key="2">
    <source>
        <dbReference type="ARBA" id="ARBA00023002"/>
    </source>
</evidence>
<name>A0A1H3N2C5_9ACTN</name>
<evidence type="ECO:0000313" key="6">
    <source>
        <dbReference type="Proteomes" id="UP000198921"/>
    </source>
</evidence>
<dbReference type="Pfam" id="PF07992">
    <property type="entry name" value="Pyr_redox_2"/>
    <property type="match status" value="1"/>
</dbReference>
<evidence type="ECO:0000313" key="5">
    <source>
        <dbReference type="EMBL" id="SDY82389.1"/>
    </source>
</evidence>
<keyword evidence="1" id="KW-0285">Flavoprotein</keyword>
<evidence type="ECO:0000256" key="3">
    <source>
        <dbReference type="ARBA" id="ARBA00048132"/>
    </source>
</evidence>
<proteinExistence type="predicted"/>
<dbReference type="EMBL" id="FNOT01000012">
    <property type="protein sequence ID" value="SDY82389.1"/>
    <property type="molecule type" value="Genomic_DNA"/>
</dbReference>
<dbReference type="InterPro" id="IPR050097">
    <property type="entry name" value="Ferredoxin-NADP_redctase_2"/>
</dbReference>
<dbReference type="STRING" id="1137993.SAMN05660209_03804"/>
<dbReference type="Proteomes" id="UP000198921">
    <property type="component" value="Unassembled WGS sequence"/>
</dbReference>
<evidence type="ECO:0000256" key="1">
    <source>
        <dbReference type="ARBA" id="ARBA00022630"/>
    </source>
</evidence>
<protein>
    <submittedName>
        <fullName evidence="5">Thioredoxin reductase</fullName>
    </submittedName>
</protein>
<dbReference type="RefSeq" id="WP_211517183.1">
    <property type="nucleotide sequence ID" value="NZ_FNOT01000012.1"/>
</dbReference>
<dbReference type="Gene3D" id="3.50.50.60">
    <property type="entry name" value="FAD/NAD(P)-binding domain"/>
    <property type="match status" value="2"/>
</dbReference>
<dbReference type="InterPro" id="IPR023753">
    <property type="entry name" value="FAD/NAD-binding_dom"/>
</dbReference>
<feature type="domain" description="FAD/NAD(P)-binding" evidence="4">
    <location>
        <begin position="6"/>
        <end position="278"/>
    </location>
</feature>
<dbReference type="SUPFAM" id="SSF51905">
    <property type="entry name" value="FAD/NAD(P)-binding domain"/>
    <property type="match status" value="1"/>
</dbReference>
<dbReference type="PRINTS" id="PR00469">
    <property type="entry name" value="PNDRDTASEII"/>
</dbReference>
<dbReference type="InterPro" id="IPR036188">
    <property type="entry name" value="FAD/NAD-bd_sf"/>
</dbReference>
<sequence length="331" mass="34404">MEAKVHDVVVVGGGAAGLSAALVLGRARRRVAVVDAGAPRNAPAAHMHGFLSRDGMPPADLLAAGRAEIAGYGVELVADRVVGIEPGFFVRLAGGRVLRARRILLTTGVRDELPDIPGVRERWGRDLLHCPYCHGWEVRDSPLGVLNTGPGAVAHAQLIRQWSDDVVFFAHTSALTALERVALRARGIQVVLGEVARLVVEADRLTGVQLADGRVVPRTAVFLRPGNTPPPDGLLAGLGCRTDDAGFVTVDATGRTSTAGVWAAGNVVDPRGQVIAAAGAGNTAGIAINADLVAEDIERAVDEHHTAGGVFSAAAEARLTAAVLAERRHGL</sequence>
<evidence type="ECO:0000259" key="4">
    <source>
        <dbReference type="Pfam" id="PF07992"/>
    </source>
</evidence>
<dbReference type="GO" id="GO:0004791">
    <property type="term" value="F:thioredoxin-disulfide reductase (NADPH) activity"/>
    <property type="evidence" value="ECO:0007669"/>
    <property type="project" value="UniProtKB-EC"/>
</dbReference>
<dbReference type="PANTHER" id="PTHR48105">
    <property type="entry name" value="THIOREDOXIN REDUCTASE 1-RELATED-RELATED"/>
    <property type="match status" value="1"/>
</dbReference>
<dbReference type="PRINTS" id="PR00368">
    <property type="entry name" value="FADPNR"/>
</dbReference>
<dbReference type="AlphaFoldDB" id="A0A1H3N2C5"/>
<keyword evidence="2" id="KW-0560">Oxidoreductase</keyword>
<organism evidence="5 6">
    <name type="scientific">Geodermatophilus africanus</name>
    <dbReference type="NCBI Taxonomy" id="1137993"/>
    <lineage>
        <taxon>Bacteria</taxon>
        <taxon>Bacillati</taxon>
        <taxon>Actinomycetota</taxon>
        <taxon>Actinomycetes</taxon>
        <taxon>Geodermatophilales</taxon>
        <taxon>Geodermatophilaceae</taxon>
        <taxon>Geodermatophilus</taxon>
    </lineage>
</organism>
<comment type="catalytic activity">
    <reaction evidence="3">
        <text>[thioredoxin]-dithiol + NADP(+) = [thioredoxin]-disulfide + NADPH + H(+)</text>
        <dbReference type="Rhea" id="RHEA:20345"/>
        <dbReference type="Rhea" id="RHEA-COMP:10698"/>
        <dbReference type="Rhea" id="RHEA-COMP:10700"/>
        <dbReference type="ChEBI" id="CHEBI:15378"/>
        <dbReference type="ChEBI" id="CHEBI:29950"/>
        <dbReference type="ChEBI" id="CHEBI:50058"/>
        <dbReference type="ChEBI" id="CHEBI:57783"/>
        <dbReference type="ChEBI" id="CHEBI:58349"/>
        <dbReference type="EC" id="1.8.1.9"/>
    </reaction>
</comment>
<gene>
    <name evidence="5" type="ORF">SAMN05660209_03804</name>
</gene>
<reference evidence="6" key="1">
    <citation type="submission" date="2016-10" db="EMBL/GenBank/DDBJ databases">
        <authorList>
            <person name="Varghese N."/>
            <person name="Submissions S."/>
        </authorList>
    </citation>
    <scope>NUCLEOTIDE SEQUENCE [LARGE SCALE GENOMIC DNA]</scope>
    <source>
        <strain evidence="6">DSM 45422</strain>
    </source>
</reference>
<keyword evidence="6" id="KW-1185">Reference proteome</keyword>
<accession>A0A1H3N2C5</accession>